<dbReference type="OrthoDB" id="9773137at2"/>
<dbReference type="KEGG" id="lrs:PX52LOC_05470"/>
<dbReference type="PANTHER" id="PTHR30473">
    <property type="entry name" value="PROTEIN PHOH"/>
    <property type="match status" value="1"/>
</dbReference>
<evidence type="ECO:0000256" key="2">
    <source>
        <dbReference type="ARBA" id="ARBA00010393"/>
    </source>
</evidence>
<evidence type="ECO:0000313" key="8">
    <source>
        <dbReference type="EMBL" id="QEL18445.1"/>
    </source>
</evidence>
<dbReference type="Gene3D" id="3.40.50.300">
    <property type="entry name" value="P-loop containing nucleotide triphosphate hydrolases"/>
    <property type="match status" value="1"/>
</dbReference>
<organism evidence="8 9">
    <name type="scientific">Limnoglobus roseus</name>
    <dbReference type="NCBI Taxonomy" id="2598579"/>
    <lineage>
        <taxon>Bacteria</taxon>
        <taxon>Pseudomonadati</taxon>
        <taxon>Planctomycetota</taxon>
        <taxon>Planctomycetia</taxon>
        <taxon>Gemmatales</taxon>
        <taxon>Gemmataceae</taxon>
        <taxon>Limnoglobus</taxon>
    </lineage>
</organism>
<accession>A0A5C1AIG8</accession>
<evidence type="ECO:0000256" key="4">
    <source>
        <dbReference type="ARBA" id="ARBA00022741"/>
    </source>
</evidence>
<evidence type="ECO:0000259" key="7">
    <source>
        <dbReference type="Pfam" id="PF02562"/>
    </source>
</evidence>
<feature type="domain" description="PhoH-like protein" evidence="7">
    <location>
        <begin position="106"/>
        <end position="309"/>
    </location>
</feature>
<protein>
    <recommendedName>
        <fullName evidence="6">PhoH-like protein</fullName>
    </recommendedName>
</protein>
<comment type="similarity">
    <text evidence="2">Belongs to the PhoH family.</text>
</comment>
<comment type="subcellular location">
    <subcellularLocation>
        <location evidence="1">Cytoplasm</location>
    </subcellularLocation>
</comment>
<dbReference type="FunFam" id="3.40.50.300:FF:000013">
    <property type="entry name" value="PhoH family ATPase"/>
    <property type="match status" value="1"/>
</dbReference>
<dbReference type="Pfam" id="PF02562">
    <property type="entry name" value="PhoH"/>
    <property type="match status" value="1"/>
</dbReference>
<dbReference type="PANTHER" id="PTHR30473:SF1">
    <property type="entry name" value="PHOH-LIKE PROTEIN"/>
    <property type="match status" value="1"/>
</dbReference>
<gene>
    <name evidence="8" type="ORF">PX52LOC_05470</name>
</gene>
<evidence type="ECO:0000256" key="1">
    <source>
        <dbReference type="ARBA" id="ARBA00004496"/>
    </source>
</evidence>
<evidence type="ECO:0000256" key="5">
    <source>
        <dbReference type="ARBA" id="ARBA00022840"/>
    </source>
</evidence>
<evidence type="ECO:0000313" key="9">
    <source>
        <dbReference type="Proteomes" id="UP000324974"/>
    </source>
</evidence>
<evidence type="ECO:0000256" key="3">
    <source>
        <dbReference type="ARBA" id="ARBA00022490"/>
    </source>
</evidence>
<proteinExistence type="inferred from homology"/>
<keyword evidence="3" id="KW-0963">Cytoplasm</keyword>
<reference evidence="9" key="1">
    <citation type="submission" date="2019-08" db="EMBL/GenBank/DDBJ databases">
        <title>Limnoglobus roseus gen. nov., sp. nov., a novel freshwater planctomycete with a giant genome from the family Gemmataceae.</title>
        <authorList>
            <person name="Kulichevskaya I.S."/>
            <person name="Naumoff D.G."/>
            <person name="Miroshnikov K."/>
            <person name="Ivanova A."/>
            <person name="Philippov D.A."/>
            <person name="Hakobyan A."/>
            <person name="Rijpstra I.C."/>
            <person name="Sinninghe Damste J.S."/>
            <person name="Liesack W."/>
            <person name="Dedysh S.N."/>
        </authorList>
    </citation>
    <scope>NUCLEOTIDE SEQUENCE [LARGE SCALE GENOMIC DNA]</scope>
    <source>
        <strain evidence="9">PX52</strain>
    </source>
</reference>
<evidence type="ECO:0000256" key="6">
    <source>
        <dbReference type="ARBA" id="ARBA00039970"/>
    </source>
</evidence>
<dbReference type="GO" id="GO:0005524">
    <property type="term" value="F:ATP binding"/>
    <property type="evidence" value="ECO:0007669"/>
    <property type="project" value="UniProtKB-KW"/>
</dbReference>
<dbReference type="SUPFAM" id="SSF52540">
    <property type="entry name" value="P-loop containing nucleoside triphosphate hydrolases"/>
    <property type="match status" value="1"/>
</dbReference>
<dbReference type="EMBL" id="CP042425">
    <property type="protein sequence ID" value="QEL18445.1"/>
    <property type="molecule type" value="Genomic_DNA"/>
</dbReference>
<keyword evidence="9" id="KW-1185">Reference proteome</keyword>
<dbReference type="GO" id="GO:0005829">
    <property type="term" value="C:cytosol"/>
    <property type="evidence" value="ECO:0007669"/>
    <property type="project" value="TreeGrafter"/>
</dbReference>
<dbReference type="InterPro" id="IPR051451">
    <property type="entry name" value="PhoH2-like"/>
</dbReference>
<keyword evidence="4" id="KW-0547">Nucleotide-binding</keyword>
<dbReference type="Proteomes" id="UP000324974">
    <property type="component" value="Chromosome"/>
</dbReference>
<keyword evidence="5" id="KW-0067">ATP-binding</keyword>
<dbReference type="InterPro" id="IPR027417">
    <property type="entry name" value="P-loop_NTPase"/>
</dbReference>
<name>A0A5C1AIG8_9BACT</name>
<sequence>MPTTRTLTLDSREETVILFGTRDQFLRMIRDALGVRIVARGDTIQIDGEEQACEHAERAFQQLRLVLRKSGKLTAEDVRTVLEVIRGNDVRGGTTSLAVTDTGKYMRPRTDGQGRYVQAMKTHDVVLCVGPAGTGKTYLAVGWAVSLLRSTAVKKIVLVRPAVEAGERLGFLPGDLVQKINPYLRPLFDSLNDIMEPDTVRRYMENDIIEIVPLAYMRGRTLNGACIILDEGQNASTAQMKMFLTRMGHGSKVVVTGDMTQVDLPRTIKSGMADAVTRLRDVEGVSIVHLGEGDIVRNPIVAKIVAAYDDESGRPKRTPAR</sequence>
<dbReference type="RefSeq" id="WP_149112957.1">
    <property type="nucleotide sequence ID" value="NZ_CP042425.1"/>
</dbReference>
<dbReference type="AlphaFoldDB" id="A0A5C1AIG8"/>
<dbReference type="InterPro" id="IPR003714">
    <property type="entry name" value="PhoH"/>
</dbReference>